<feature type="region of interest" description="Disordered" evidence="1">
    <location>
        <begin position="31"/>
        <end position="87"/>
    </location>
</feature>
<reference evidence="3" key="1">
    <citation type="submission" date="2012-07" db="EMBL/GenBank/DDBJ databases">
        <title>Genome of the Chinese tree shrew, a rising model animal genetically related to primates.</title>
        <authorList>
            <person name="Zhang G."/>
            <person name="Fan Y."/>
            <person name="Yao Y."/>
            <person name="Huang Z."/>
        </authorList>
    </citation>
    <scope>NUCLEOTIDE SEQUENCE [LARGE SCALE GENOMIC DNA]</scope>
</reference>
<gene>
    <name evidence="2" type="ORF">TREES_T100008344</name>
</gene>
<name>L9LC05_TUPCH</name>
<dbReference type="Proteomes" id="UP000011518">
    <property type="component" value="Unassembled WGS sequence"/>
</dbReference>
<dbReference type="AlphaFoldDB" id="L9LC05"/>
<proteinExistence type="predicted"/>
<evidence type="ECO:0000256" key="1">
    <source>
        <dbReference type="SAM" id="MobiDB-lite"/>
    </source>
</evidence>
<evidence type="ECO:0000313" key="2">
    <source>
        <dbReference type="EMBL" id="ELW72219.1"/>
    </source>
</evidence>
<organism evidence="2 3">
    <name type="scientific">Tupaia chinensis</name>
    <name type="common">Chinese tree shrew</name>
    <name type="synonym">Tupaia belangeri chinensis</name>
    <dbReference type="NCBI Taxonomy" id="246437"/>
    <lineage>
        <taxon>Eukaryota</taxon>
        <taxon>Metazoa</taxon>
        <taxon>Chordata</taxon>
        <taxon>Craniata</taxon>
        <taxon>Vertebrata</taxon>
        <taxon>Euteleostomi</taxon>
        <taxon>Mammalia</taxon>
        <taxon>Eutheria</taxon>
        <taxon>Euarchontoglires</taxon>
        <taxon>Scandentia</taxon>
        <taxon>Tupaiidae</taxon>
        <taxon>Tupaia</taxon>
    </lineage>
</organism>
<dbReference type="EMBL" id="KB320434">
    <property type="protein sequence ID" value="ELW72219.1"/>
    <property type="molecule type" value="Genomic_DNA"/>
</dbReference>
<sequence length="87" mass="8582">MAAQVGEDAAGLGSKCPLLGGGPGGGYCGTGPTSAVQPLTGGHKADLPATAENRHSRAQWGASGLDPQERPPVLIAQDGPPRTDPQG</sequence>
<reference evidence="3" key="2">
    <citation type="journal article" date="2013" name="Nat. Commun.">
        <title>Genome of the Chinese tree shrew.</title>
        <authorList>
            <person name="Fan Y."/>
            <person name="Huang Z.Y."/>
            <person name="Cao C.C."/>
            <person name="Chen C.S."/>
            <person name="Chen Y.X."/>
            <person name="Fan D.D."/>
            <person name="He J."/>
            <person name="Hou H.L."/>
            <person name="Hu L."/>
            <person name="Hu X.T."/>
            <person name="Jiang X.T."/>
            <person name="Lai R."/>
            <person name="Lang Y.S."/>
            <person name="Liang B."/>
            <person name="Liao S.G."/>
            <person name="Mu D."/>
            <person name="Ma Y.Y."/>
            <person name="Niu Y.Y."/>
            <person name="Sun X.Q."/>
            <person name="Xia J.Q."/>
            <person name="Xiao J."/>
            <person name="Xiong Z.Q."/>
            <person name="Xu L."/>
            <person name="Yang L."/>
            <person name="Zhang Y."/>
            <person name="Zhao W."/>
            <person name="Zhao X.D."/>
            <person name="Zheng Y.T."/>
            <person name="Zhou J.M."/>
            <person name="Zhu Y.B."/>
            <person name="Zhang G.J."/>
            <person name="Wang J."/>
            <person name="Yao Y.G."/>
        </authorList>
    </citation>
    <scope>NUCLEOTIDE SEQUENCE [LARGE SCALE GENOMIC DNA]</scope>
</reference>
<accession>L9LC05</accession>
<evidence type="ECO:0000313" key="3">
    <source>
        <dbReference type="Proteomes" id="UP000011518"/>
    </source>
</evidence>
<keyword evidence="3" id="KW-1185">Reference proteome</keyword>
<dbReference type="InParanoid" id="L9LC05"/>
<protein>
    <submittedName>
        <fullName evidence="2">Uncharacterized protein</fullName>
    </submittedName>
</protein>